<evidence type="ECO:0000313" key="2">
    <source>
        <dbReference type="Proteomes" id="UP001596460"/>
    </source>
</evidence>
<dbReference type="RefSeq" id="WP_390242794.1">
    <property type="nucleotide sequence ID" value="NZ_JBHTAB010000001.1"/>
</dbReference>
<comment type="caution">
    <text evidence="1">The sequence shown here is derived from an EMBL/GenBank/DDBJ whole genome shotgun (WGS) entry which is preliminary data.</text>
</comment>
<gene>
    <name evidence="1" type="ORF">ACFQI8_03355</name>
</gene>
<sequence length="76" mass="8999">MIRGLRRRIKLGFCRSHLSDIEDTLASLQGKSRFPVWLVSLLVSVEHPVDVDEQCDLLEAEREYYEIRVEILERDR</sequence>
<evidence type="ECO:0000313" key="1">
    <source>
        <dbReference type="EMBL" id="MFC7128431.1"/>
    </source>
</evidence>
<accession>A0ABD5XBG4</accession>
<protein>
    <submittedName>
        <fullName evidence="1">Uncharacterized protein</fullName>
    </submittedName>
</protein>
<dbReference type="Proteomes" id="UP001596460">
    <property type="component" value="Unassembled WGS sequence"/>
</dbReference>
<proteinExistence type="predicted"/>
<dbReference type="AlphaFoldDB" id="A0ABD5XBG4"/>
<keyword evidence="2" id="KW-1185">Reference proteome</keyword>
<organism evidence="1 2">
    <name type="scientific">Haloferax chudinovii</name>
    <dbReference type="NCBI Taxonomy" id="1109010"/>
    <lineage>
        <taxon>Archaea</taxon>
        <taxon>Methanobacteriati</taxon>
        <taxon>Methanobacteriota</taxon>
        <taxon>Stenosarchaea group</taxon>
        <taxon>Halobacteria</taxon>
        <taxon>Halobacteriales</taxon>
        <taxon>Haloferacaceae</taxon>
        <taxon>Haloferax</taxon>
    </lineage>
</organism>
<reference evidence="1 2" key="1">
    <citation type="journal article" date="2019" name="Int. J. Syst. Evol. Microbiol.">
        <title>The Global Catalogue of Microorganisms (GCM) 10K type strain sequencing project: providing services to taxonomists for standard genome sequencing and annotation.</title>
        <authorList>
            <consortium name="The Broad Institute Genomics Platform"/>
            <consortium name="The Broad Institute Genome Sequencing Center for Infectious Disease"/>
            <person name="Wu L."/>
            <person name="Ma J."/>
        </authorList>
    </citation>
    <scope>NUCLEOTIDE SEQUENCE [LARGE SCALE GENOMIC DNA]</scope>
    <source>
        <strain evidence="1 2">DSM 26526</strain>
    </source>
</reference>
<name>A0ABD5XBG4_9EURY</name>
<dbReference type="EMBL" id="JBHTAB010000001">
    <property type="protein sequence ID" value="MFC7128431.1"/>
    <property type="molecule type" value="Genomic_DNA"/>
</dbReference>